<proteinExistence type="inferred from homology"/>
<evidence type="ECO:0000259" key="3">
    <source>
        <dbReference type="Pfam" id="PF03061"/>
    </source>
</evidence>
<evidence type="ECO:0000313" key="5">
    <source>
        <dbReference type="Proteomes" id="UP000824150"/>
    </source>
</evidence>
<gene>
    <name evidence="4" type="ORF">IAA31_05800</name>
</gene>
<dbReference type="PANTHER" id="PTHR43240">
    <property type="entry name" value="1,4-DIHYDROXY-2-NAPHTHOYL-COA THIOESTERASE 1"/>
    <property type="match status" value="1"/>
</dbReference>
<dbReference type="Gene3D" id="3.10.129.10">
    <property type="entry name" value="Hotdog Thioesterase"/>
    <property type="match status" value="1"/>
</dbReference>
<dbReference type="InterPro" id="IPR003736">
    <property type="entry name" value="PAAI_dom"/>
</dbReference>
<dbReference type="NCBIfam" id="TIGR00369">
    <property type="entry name" value="unchar_dom_1"/>
    <property type="match status" value="1"/>
</dbReference>
<dbReference type="GO" id="GO:0005829">
    <property type="term" value="C:cytosol"/>
    <property type="evidence" value="ECO:0007669"/>
    <property type="project" value="TreeGrafter"/>
</dbReference>
<dbReference type="InterPro" id="IPR029069">
    <property type="entry name" value="HotDog_dom_sf"/>
</dbReference>
<dbReference type="CDD" id="cd03443">
    <property type="entry name" value="PaaI_thioesterase"/>
    <property type="match status" value="1"/>
</dbReference>
<name>A0A9E2NS95_9GAMM</name>
<reference evidence="4" key="1">
    <citation type="journal article" date="2021" name="PeerJ">
        <title>Extensive microbial diversity within the chicken gut microbiome revealed by metagenomics and culture.</title>
        <authorList>
            <person name="Gilroy R."/>
            <person name="Ravi A."/>
            <person name="Getino M."/>
            <person name="Pursley I."/>
            <person name="Horton D.L."/>
            <person name="Alikhan N.F."/>
            <person name="Baker D."/>
            <person name="Gharbi K."/>
            <person name="Hall N."/>
            <person name="Watson M."/>
            <person name="Adriaenssens E.M."/>
            <person name="Foster-Nyarko E."/>
            <person name="Jarju S."/>
            <person name="Secka A."/>
            <person name="Antonio M."/>
            <person name="Oren A."/>
            <person name="Chaudhuri R.R."/>
            <person name="La Ragione R."/>
            <person name="Hildebrand F."/>
            <person name="Pallen M.J."/>
        </authorList>
    </citation>
    <scope>NUCLEOTIDE SEQUENCE</scope>
    <source>
        <strain evidence="4">687</strain>
    </source>
</reference>
<dbReference type="InterPro" id="IPR006683">
    <property type="entry name" value="Thioestr_dom"/>
</dbReference>
<dbReference type="Proteomes" id="UP000824150">
    <property type="component" value="Unassembled WGS sequence"/>
</dbReference>
<reference evidence="4" key="2">
    <citation type="submission" date="2021-04" db="EMBL/GenBank/DDBJ databases">
        <authorList>
            <person name="Gilroy R."/>
        </authorList>
    </citation>
    <scope>NUCLEOTIDE SEQUENCE</scope>
    <source>
        <strain evidence="4">687</strain>
    </source>
</reference>
<keyword evidence="2" id="KW-0378">Hydrolase</keyword>
<comment type="similarity">
    <text evidence="1">Belongs to the thioesterase PaaI family.</text>
</comment>
<dbReference type="GO" id="GO:0061522">
    <property type="term" value="F:1,4-dihydroxy-2-naphthoyl-CoA thioesterase activity"/>
    <property type="evidence" value="ECO:0007669"/>
    <property type="project" value="TreeGrafter"/>
</dbReference>
<sequence length="133" mass="13953">MTAPLSSAMHDFLSISVQEISATHLVATMPVTERTCQPCGLLCGGASLALAEICAGMYSQHLLQGSDEMALGIQVNGHHLHVAHLGEIVSCEITPLSCGKTLHVLQAKISNASGTLVCEATITNLIRPQPHDS</sequence>
<dbReference type="Pfam" id="PF03061">
    <property type="entry name" value="4HBT"/>
    <property type="match status" value="1"/>
</dbReference>
<protein>
    <submittedName>
        <fullName evidence="4">PaaI family thioesterase</fullName>
    </submittedName>
</protein>
<dbReference type="PANTHER" id="PTHR43240:SF5">
    <property type="entry name" value="1,4-DIHYDROXY-2-NAPHTHOYL-COA THIOESTERASE 1"/>
    <property type="match status" value="1"/>
</dbReference>
<dbReference type="AlphaFoldDB" id="A0A9E2NS95"/>
<organism evidence="4 5">
    <name type="scientific">Candidatus Anaerobiospirillum merdipullorum</name>
    <dbReference type="NCBI Taxonomy" id="2838450"/>
    <lineage>
        <taxon>Bacteria</taxon>
        <taxon>Pseudomonadati</taxon>
        <taxon>Pseudomonadota</taxon>
        <taxon>Gammaproteobacteria</taxon>
        <taxon>Aeromonadales</taxon>
        <taxon>Succinivibrionaceae</taxon>
        <taxon>Anaerobiospirillum</taxon>
    </lineage>
</organism>
<dbReference type="SUPFAM" id="SSF54637">
    <property type="entry name" value="Thioesterase/thiol ester dehydrase-isomerase"/>
    <property type="match status" value="1"/>
</dbReference>
<accession>A0A9E2NS95</accession>
<dbReference type="EMBL" id="JAHLFG010000062">
    <property type="protein sequence ID" value="MBU3826986.1"/>
    <property type="molecule type" value="Genomic_DNA"/>
</dbReference>
<evidence type="ECO:0000256" key="1">
    <source>
        <dbReference type="ARBA" id="ARBA00008324"/>
    </source>
</evidence>
<evidence type="ECO:0000313" key="4">
    <source>
        <dbReference type="EMBL" id="MBU3826986.1"/>
    </source>
</evidence>
<feature type="domain" description="Thioesterase" evidence="3">
    <location>
        <begin position="40"/>
        <end position="118"/>
    </location>
</feature>
<comment type="caution">
    <text evidence="4">The sequence shown here is derived from an EMBL/GenBank/DDBJ whole genome shotgun (WGS) entry which is preliminary data.</text>
</comment>
<evidence type="ECO:0000256" key="2">
    <source>
        <dbReference type="ARBA" id="ARBA00022801"/>
    </source>
</evidence>